<reference evidence="3" key="1">
    <citation type="submission" date="2022-09" db="EMBL/GenBank/DDBJ databases">
        <title>Complete Genomes of Fervidibacillus albus and Fervidibacillus halotolerans isolated from tidal flat sediments.</title>
        <authorList>
            <person name="Kwon K.K."/>
            <person name="Yang S.-H."/>
            <person name="Park M.J."/>
            <person name="Oh H.-M."/>
        </authorList>
    </citation>
    <scope>NUCLEOTIDE SEQUENCE</scope>
    <source>
        <strain evidence="3">MEBiC13594</strain>
    </source>
</reference>
<dbReference type="Gene3D" id="1.20.1250.20">
    <property type="entry name" value="MFS general substrate transporter like domains"/>
    <property type="match status" value="2"/>
</dbReference>
<feature type="transmembrane region" description="Helical" evidence="2">
    <location>
        <begin position="37"/>
        <end position="58"/>
    </location>
</feature>
<dbReference type="Pfam" id="PF07690">
    <property type="entry name" value="MFS_1"/>
    <property type="match status" value="1"/>
</dbReference>
<feature type="transmembrane region" description="Helical" evidence="2">
    <location>
        <begin position="70"/>
        <end position="89"/>
    </location>
</feature>
<dbReference type="RefSeq" id="WP_275420593.1">
    <property type="nucleotide sequence ID" value="NZ_CP106877.1"/>
</dbReference>
<dbReference type="InterPro" id="IPR011701">
    <property type="entry name" value="MFS"/>
</dbReference>
<feature type="transmembrane region" description="Helical" evidence="2">
    <location>
        <begin position="130"/>
        <end position="150"/>
    </location>
</feature>
<dbReference type="Proteomes" id="UP001164726">
    <property type="component" value="Chromosome"/>
</dbReference>
<keyword evidence="2" id="KW-1133">Transmembrane helix</keyword>
<feature type="transmembrane region" description="Helical" evidence="2">
    <location>
        <begin position="269"/>
        <end position="288"/>
    </location>
</feature>
<proteinExistence type="predicted"/>
<protein>
    <submittedName>
        <fullName evidence="3">MFS transporter</fullName>
    </submittedName>
</protein>
<dbReference type="SUPFAM" id="SSF103473">
    <property type="entry name" value="MFS general substrate transporter"/>
    <property type="match status" value="1"/>
</dbReference>
<evidence type="ECO:0000313" key="3">
    <source>
        <dbReference type="EMBL" id="WAA12458.1"/>
    </source>
</evidence>
<keyword evidence="4" id="KW-1185">Reference proteome</keyword>
<evidence type="ECO:0000313" key="4">
    <source>
        <dbReference type="Proteomes" id="UP001164726"/>
    </source>
</evidence>
<feature type="transmembrane region" description="Helical" evidence="2">
    <location>
        <begin position="294"/>
        <end position="315"/>
    </location>
</feature>
<evidence type="ECO:0000256" key="2">
    <source>
        <dbReference type="SAM" id="Phobius"/>
    </source>
</evidence>
<dbReference type="AlphaFoldDB" id="A0A9E8LZ45"/>
<dbReference type="GO" id="GO:0022857">
    <property type="term" value="F:transmembrane transporter activity"/>
    <property type="evidence" value="ECO:0007669"/>
    <property type="project" value="InterPro"/>
</dbReference>
<accession>A0A9E8LZ45</accession>
<feature type="transmembrane region" description="Helical" evidence="2">
    <location>
        <begin position="356"/>
        <end position="375"/>
    </location>
</feature>
<keyword evidence="2" id="KW-0472">Membrane</keyword>
<dbReference type="PANTHER" id="PTHR23530">
    <property type="entry name" value="TRANSPORT PROTEIN-RELATED"/>
    <property type="match status" value="1"/>
</dbReference>
<dbReference type="KEGG" id="fhl:OE105_13160"/>
<feature type="transmembrane region" description="Helical" evidence="2">
    <location>
        <begin position="238"/>
        <end position="257"/>
    </location>
</feature>
<feature type="transmembrane region" description="Helical" evidence="2">
    <location>
        <begin position="95"/>
        <end position="118"/>
    </location>
</feature>
<name>A0A9E8LZ45_9BACI</name>
<dbReference type="PANTHER" id="PTHR23530:SF1">
    <property type="entry name" value="PERMEASE, MAJOR FACILITATOR SUPERFAMILY-RELATED"/>
    <property type="match status" value="1"/>
</dbReference>
<feature type="transmembrane region" description="Helical" evidence="2">
    <location>
        <begin position="197"/>
        <end position="218"/>
    </location>
</feature>
<organism evidence="3 4">
    <name type="scientific">Fervidibacillus halotolerans</name>
    <dbReference type="NCBI Taxonomy" id="2980027"/>
    <lineage>
        <taxon>Bacteria</taxon>
        <taxon>Bacillati</taxon>
        <taxon>Bacillota</taxon>
        <taxon>Bacilli</taxon>
        <taxon>Bacillales</taxon>
        <taxon>Bacillaceae</taxon>
        <taxon>Fervidibacillus</taxon>
    </lineage>
</organism>
<comment type="subcellular location">
    <subcellularLocation>
        <location evidence="1">Cell membrane</location>
        <topology evidence="1">Multi-pass membrane protein</topology>
    </subcellularLocation>
</comment>
<dbReference type="GO" id="GO:0005886">
    <property type="term" value="C:plasma membrane"/>
    <property type="evidence" value="ECO:0007669"/>
    <property type="project" value="UniProtKB-SubCell"/>
</dbReference>
<keyword evidence="2" id="KW-0812">Transmembrane</keyword>
<feature type="transmembrane region" description="Helical" evidence="2">
    <location>
        <begin position="12"/>
        <end position="31"/>
    </location>
</feature>
<dbReference type="InterPro" id="IPR036259">
    <property type="entry name" value="MFS_trans_sf"/>
</dbReference>
<dbReference type="EMBL" id="CP106877">
    <property type="protein sequence ID" value="WAA12458.1"/>
    <property type="molecule type" value="Genomic_DNA"/>
</dbReference>
<dbReference type="InterPro" id="IPR053160">
    <property type="entry name" value="MFS_DHA3_Transporter"/>
</dbReference>
<sequence length="392" mass="44592">MYSTFSIIRIWIYTFTSSFAILYAPILLLFYESKGVNIAQIGILFAISSVVNIITEVPFGMFSDNYSKKLSAVLGVCFTIIGLLIYINGEGLIEMAIAVGILAVGLSGKSGAVEAILVRTVKNQDTFFHISNYTTYLANAISGIMVGFIFKVNELYPFYISIGCEIILLILVLSVKENVKESKEFSKTSNKMSLKKVILFINNYKFMFLVLFVSYFFIPQISVYFPEYLDVQKLPVESFGIIYFVMNLIPMVGTYIYKKRLAKMKTEKLVLTSLILLSIYMFIMGLFKNVIIGLTVYALSRIIIGWFWMVFSIYFNTISNDSNKATVFSVKGMVMNIAFILSDPFFGYVIFKNGIFYSYLITSLFVFISGVLLFLRHNSVLQKGRKHIYIEK</sequence>
<feature type="transmembrane region" description="Helical" evidence="2">
    <location>
        <begin position="156"/>
        <end position="176"/>
    </location>
</feature>
<evidence type="ECO:0000256" key="1">
    <source>
        <dbReference type="ARBA" id="ARBA00004651"/>
    </source>
</evidence>
<gene>
    <name evidence="3" type="ORF">OE105_13160</name>
</gene>
<feature type="transmembrane region" description="Helical" evidence="2">
    <location>
        <begin position="327"/>
        <end position="350"/>
    </location>
</feature>